<accession>A0ABS2D8X7</accession>
<dbReference type="InterPro" id="IPR012910">
    <property type="entry name" value="Plug_dom"/>
</dbReference>
<evidence type="ECO:0000256" key="6">
    <source>
        <dbReference type="ARBA" id="ARBA00023004"/>
    </source>
</evidence>
<keyword evidence="8 12" id="KW-0798">TonB box</keyword>
<dbReference type="PANTHER" id="PTHR32552">
    <property type="entry name" value="FERRICHROME IRON RECEPTOR-RELATED"/>
    <property type="match status" value="1"/>
</dbReference>
<name>A0ABS2D8X7_9SPHN</name>
<evidence type="ECO:0000256" key="11">
    <source>
        <dbReference type="PROSITE-ProRule" id="PRU01360"/>
    </source>
</evidence>
<evidence type="ECO:0000256" key="7">
    <source>
        <dbReference type="ARBA" id="ARBA00023065"/>
    </source>
</evidence>
<evidence type="ECO:0000256" key="12">
    <source>
        <dbReference type="RuleBase" id="RU003357"/>
    </source>
</evidence>
<keyword evidence="10 11" id="KW-0998">Cell outer membrane</keyword>
<keyword evidence="5 11" id="KW-0812">Transmembrane</keyword>
<feature type="signal peptide" evidence="13">
    <location>
        <begin position="1"/>
        <end position="24"/>
    </location>
</feature>
<dbReference type="InterPro" id="IPR039426">
    <property type="entry name" value="TonB-dep_rcpt-like"/>
</dbReference>
<evidence type="ECO:0000256" key="4">
    <source>
        <dbReference type="ARBA" id="ARBA00022496"/>
    </source>
</evidence>
<dbReference type="InterPro" id="IPR036942">
    <property type="entry name" value="Beta-barrel_TonB_sf"/>
</dbReference>
<comment type="caution">
    <text evidence="16">The sequence shown here is derived from an EMBL/GenBank/DDBJ whole genome shotgun (WGS) entry which is preliminary data.</text>
</comment>
<keyword evidence="4" id="KW-0410">Iron transport</keyword>
<dbReference type="Pfam" id="PF07715">
    <property type="entry name" value="Plug"/>
    <property type="match status" value="1"/>
</dbReference>
<evidence type="ECO:0000256" key="10">
    <source>
        <dbReference type="ARBA" id="ARBA00023237"/>
    </source>
</evidence>
<comment type="similarity">
    <text evidence="11 12">Belongs to the TonB-dependent receptor family.</text>
</comment>
<keyword evidence="2 11" id="KW-0813">Transport</keyword>
<evidence type="ECO:0000256" key="3">
    <source>
        <dbReference type="ARBA" id="ARBA00022452"/>
    </source>
</evidence>
<evidence type="ECO:0000313" key="17">
    <source>
        <dbReference type="Proteomes" id="UP000763641"/>
    </source>
</evidence>
<dbReference type="PANTHER" id="PTHR32552:SF81">
    <property type="entry name" value="TONB-DEPENDENT OUTER MEMBRANE RECEPTOR"/>
    <property type="match status" value="1"/>
</dbReference>
<organism evidence="16 17">
    <name type="scientific">Sphingomonas longa</name>
    <dbReference type="NCBI Taxonomy" id="2778730"/>
    <lineage>
        <taxon>Bacteria</taxon>
        <taxon>Pseudomonadati</taxon>
        <taxon>Pseudomonadota</taxon>
        <taxon>Alphaproteobacteria</taxon>
        <taxon>Sphingomonadales</taxon>
        <taxon>Sphingomonadaceae</taxon>
        <taxon>Sphingomonas</taxon>
    </lineage>
</organism>
<keyword evidence="16" id="KW-0675">Receptor</keyword>
<proteinExistence type="inferred from homology"/>
<dbReference type="InterPro" id="IPR000531">
    <property type="entry name" value="Beta-barrel_TonB"/>
</dbReference>
<keyword evidence="6" id="KW-0408">Iron</keyword>
<evidence type="ECO:0000256" key="5">
    <source>
        <dbReference type="ARBA" id="ARBA00022692"/>
    </source>
</evidence>
<keyword evidence="17" id="KW-1185">Reference proteome</keyword>
<sequence>MTASAALRALLLLTAATGATAVHAQEAAPAAPAAQDDSLGDIVVTAERRSENTLRVPVSVGVVSGDNLRDYTSGGDDTLLSLSGRVPSLYIESTTGRIFPRFYIRGLGNIDFYLGASQPVSIIQDDVVLEHVVLKSNPVYDVQQVEVLRGPQGSLFGRNTTAGIIKFDTFKPTQTFDSRASASVGTYGSVNLDAGVGGPLIADVLAFRLSTLIQHRENWVDNSFAGTSADSTATPRKNAMGGYDDRNVRLQLLLTPGSDFSVDLSGHARWYDGTSTLFHRAALTRGSNDVSREPRGRVAYDEANDNPQSYDTFGGSVRAAYDFGAATLTSITAYETTSGYSRGDTDGGAGANFPVRGVANGFGESQGQIRDLDQWTQEVRLASDGDGAFRWQVGGMYFDSRDITDFYQRTFFLTTPARNPNNWVRLHDVNTSWAGFGQVSYTIDRLTLTAGGRVTEDKKRTQLLKTVLSATGVNQYPATGRRDVTLKDTQPSWDFSTLYAASDDISLYSRVARGFRGPTIQGRSAVFNTDFTTADSETILSWETGVKTRLLNNTLSLNATVFGYRVKDIQLNGNDVFGNGILFNARRADAYGVEADATWRPVRNVTLGLGGSWLHSEIKDRGAETQICALNGVVVCTPSAPVRSVPGAFGPVYLVKIDGEPLPNAPEYNINVNARFDQPLGNGGRAFVAGDFNIQGYTQFVLYKTAEFTSNGNFEGGLKVGYSAPGDAYELAVFARNITNEKNLKGVIENYMAAVFNEPRIIGVSLSGKFR</sequence>
<dbReference type="PROSITE" id="PS52016">
    <property type="entry name" value="TONB_DEPENDENT_REC_3"/>
    <property type="match status" value="1"/>
</dbReference>
<evidence type="ECO:0000259" key="15">
    <source>
        <dbReference type="Pfam" id="PF07715"/>
    </source>
</evidence>
<feature type="domain" description="TonB-dependent receptor-like beta-barrel" evidence="14">
    <location>
        <begin position="265"/>
        <end position="737"/>
    </location>
</feature>
<keyword evidence="3 11" id="KW-1134">Transmembrane beta strand</keyword>
<keyword evidence="7" id="KW-0406">Ion transport</keyword>
<evidence type="ECO:0000256" key="1">
    <source>
        <dbReference type="ARBA" id="ARBA00004571"/>
    </source>
</evidence>
<dbReference type="EMBL" id="JAFEMC010000004">
    <property type="protein sequence ID" value="MBM6577386.1"/>
    <property type="molecule type" value="Genomic_DNA"/>
</dbReference>
<dbReference type="Proteomes" id="UP000763641">
    <property type="component" value="Unassembled WGS sequence"/>
</dbReference>
<dbReference type="Pfam" id="PF00593">
    <property type="entry name" value="TonB_dep_Rec_b-barrel"/>
    <property type="match status" value="1"/>
</dbReference>
<gene>
    <name evidence="16" type="ORF">ILT43_13460</name>
</gene>
<evidence type="ECO:0000256" key="13">
    <source>
        <dbReference type="SAM" id="SignalP"/>
    </source>
</evidence>
<dbReference type="SUPFAM" id="SSF56935">
    <property type="entry name" value="Porins"/>
    <property type="match status" value="1"/>
</dbReference>
<keyword evidence="13" id="KW-0732">Signal</keyword>
<evidence type="ECO:0000256" key="8">
    <source>
        <dbReference type="ARBA" id="ARBA00023077"/>
    </source>
</evidence>
<feature type="domain" description="TonB-dependent receptor plug" evidence="15">
    <location>
        <begin position="55"/>
        <end position="164"/>
    </location>
</feature>
<evidence type="ECO:0000256" key="9">
    <source>
        <dbReference type="ARBA" id="ARBA00023136"/>
    </source>
</evidence>
<evidence type="ECO:0000313" key="16">
    <source>
        <dbReference type="EMBL" id="MBM6577386.1"/>
    </source>
</evidence>
<reference evidence="16 17" key="1">
    <citation type="submission" date="2020-12" db="EMBL/GenBank/DDBJ databases">
        <title>Sphingomonas sp.</title>
        <authorList>
            <person name="Kim M.K."/>
        </authorList>
    </citation>
    <scope>NUCLEOTIDE SEQUENCE [LARGE SCALE GENOMIC DNA]</scope>
    <source>
        <strain evidence="16 17">BT552</strain>
    </source>
</reference>
<keyword evidence="9 11" id="KW-0472">Membrane</keyword>
<protein>
    <submittedName>
        <fullName evidence="16">TonB-dependent receptor</fullName>
    </submittedName>
</protein>
<evidence type="ECO:0000256" key="2">
    <source>
        <dbReference type="ARBA" id="ARBA00022448"/>
    </source>
</evidence>
<feature type="chain" id="PRO_5047407537" evidence="13">
    <location>
        <begin position="25"/>
        <end position="771"/>
    </location>
</feature>
<dbReference type="Gene3D" id="2.40.170.20">
    <property type="entry name" value="TonB-dependent receptor, beta-barrel domain"/>
    <property type="match status" value="1"/>
</dbReference>
<comment type="subcellular location">
    <subcellularLocation>
        <location evidence="1 11">Cell outer membrane</location>
        <topology evidence="1 11">Multi-pass membrane protein</topology>
    </subcellularLocation>
</comment>
<evidence type="ECO:0000259" key="14">
    <source>
        <dbReference type="Pfam" id="PF00593"/>
    </source>
</evidence>